<feature type="compositionally biased region" description="Polar residues" evidence="1">
    <location>
        <begin position="620"/>
        <end position="632"/>
    </location>
</feature>
<organism evidence="3 4">
    <name type="scientific">Chlamydomonas eustigma</name>
    <dbReference type="NCBI Taxonomy" id="1157962"/>
    <lineage>
        <taxon>Eukaryota</taxon>
        <taxon>Viridiplantae</taxon>
        <taxon>Chlorophyta</taxon>
        <taxon>core chlorophytes</taxon>
        <taxon>Chlorophyceae</taxon>
        <taxon>CS clade</taxon>
        <taxon>Chlamydomonadales</taxon>
        <taxon>Chlamydomonadaceae</taxon>
        <taxon>Chlamydomonas</taxon>
    </lineage>
</organism>
<accession>A0A250WVC5</accession>
<name>A0A250WVC5_9CHLO</name>
<gene>
    <name evidence="3" type="ORF">CEUSTIGMA_g2021.t1</name>
</gene>
<dbReference type="Proteomes" id="UP000232323">
    <property type="component" value="Unassembled WGS sequence"/>
</dbReference>
<evidence type="ECO:0008006" key="5">
    <source>
        <dbReference type="Google" id="ProtNLM"/>
    </source>
</evidence>
<evidence type="ECO:0000256" key="1">
    <source>
        <dbReference type="SAM" id="MobiDB-lite"/>
    </source>
</evidence>
<feature type="region of interest" description="Disordered" evidence="1">
    <location>
        <begin position="730"/>
        <end position="751"/>
    </location>
</feature>
<feature type="region of interest" description="Disordered" evidence="1">
    <location>
        <begin position="955"/>
        <end position="976"/>
    </location>
</feature>
<feature type="transmembrane region" description="Helical" evidence="2">
    <location>
        <begin position="272"/>
        <end position="295"/>
    </location>
</feature>
<keyword evidence="4" id="KW-1185">Reference proteome</keyword>
<evidence type="ECO:0000313" key="3">
    <source>
        <dbReference type="EMBL" id="GAX74572.1"/>
    </source>
</evidence>
<proteinExistence type="predicted"/>
<comment type="caution">
    <text evidence="3">The sequence shown here is derived from an EMBL/GenBank/DDBJ whole genome shotgun (WGS) entry which is preliminary data.</text>
</comment>
<evidence type="ECO:0000313" key="4">
    <source>
        <dbReference type="Proteomes" id="UP000232323"/>
    </source>
</evidence>
<reference evidence="3 4" key="1">
    <citation type="submission" date="2017-08" db="EMBL/GenBank/DDBJ databases">
        <title>Acidophilic green algal genome provides insights into adaptation to an acidic environment.</title>
        <authorList>
            <person name="Hirooka S."/>
            <person name="Hirose Y."/>
            <person name="Kanesaki Y."/>
            <person name="Higuchi S."/>
            <person name="Fujiwara T."/>
            <person name="Onuma R."/>
            <person name="Era A."/>
            <person name="Ohbayashi R."/>
            <person name="Uzuka A."/>
            <person name="Nozaki H."/>
            <person name="Yoshikawa H."/>
            <person name="Miyagishima S.Y."/>
        </authorList>
    </citation>
    <scope>NUCLEOTIDE SEQUENCE [LARGE SCALE GENOMIC DNA]</scope>
    <source>
        <strain evidence="3 4">NIES-2499</strain>
    </source>
</reference>
<protein>
    <recommendedName>
        <fullName evidence="5">Transmembrane protein</fullName>
    </recommendedName>
</protein>
<keyword evidence="2" id="KW-0472">Membrane</keyword>
<keyword evidence="2" id="KW-1133">Transmembrane helix</keyword>
<evidence type="ECO:0000256" key="2">
    <source>
        <dbReference type="SAM" id="Phobius"/>
    </source>
</evidence>
<sequence length="1033" mass="109293">MGLSINGAVGLDQLSTKLPGAVVQALSVNMNINFELSPSSQYRECSPAAEFEIRKIIAAAIATNLSDAATANVTTTSCTNFLPPLSSPSSRRNVLLLDSTTKTGHLDTLNPDTLNPDNLRMLLISQSSAADVCTPVASITSQVVINSPSNLDIHTIVAALFSLLSGNSPSQPNAASNLSACPVANASGAGWLNSTTDATIISTASAPFGTTDSVSGCNSSWAAAVIAATEEALPTPKVPSAHVVAVQAQCSNMSSIVAGAPLMNSSSSVFPIWAACIIAGVLGVVLCVLLAWFIVVARRRRRNKKSVSEDAIQFSKVITFPPIVGLQGAATTGSLTAAQVTGIMQTEVEDDIVTRSQDAARVQVGVSITRVVPGCRWVFPSRGWRQGAGGCFHHEGGARVQSLDGEGATRTVVASQPYGNNNRQTLSSMISISQLTLDNLGPDKSVWSDGASRQPVVETAAALQQAESFHSLLAGQGGLTGSSGAQIVSVLPPPILIPEDSDSSKHLHEGGGASMLSNMAGLNGILAAIQDEFTASGEVVSGERLGQLYEQCDEEMIEDAVVDGSYLDDQCMNEGCDNLHDVNHGPRDPCGYLCGKSLDAFPGRMPPLTMPPLTMATPGSCDTPSGSKSVPTSGRRRSFDHQAVSPSSLVSNDDTFSTEVAHIPSSTHSAVYCQEEPSQLLQLLMKKRVKFATGEMMARAFSSNGTDLVPVSHSLSASRPRMSRKQWPFLSKTMPNTGRSVSAVEPGRDACSEGGSFQEQRVEAKENDDDVSMLPGSPVAMDTLSPSSSNAAVISALPSPRSNRRQQTHSERLVGEVMRQASFRSFPVAHHVPAEISDALQSTGIPPQSPATSYHSQMIVHHVNEASDAPMMTDSSTDLHMQLKQGPSSMDEISWASPRHGNSLNLPSFHEHPATGSVHRLPSQPGVRILTSTMQSMPLLPERDVRVIHHNLNDNGNDWESNSPSYSSNTQNTGEVSRTSFVLRAEAIVKMLHGIRKMSRSGSRQKIGNVWADMRASDITATGINDAALTENK</sequence>
<dbReference type="EMBL" id="BEGY01000008">
    <property type="protein sequence ID" value="GAX74572.1"/>
    <property type="molecule type" value="Genomic_DNA"/>
</dbReference>
<feature type="region of interest" description="Disordered" evidence="1">
    <location>
        <begin position="614"/>
        <end position="651"/>
    </location>
</feature>
<dbReference type="AlphaFoldDB" id="A0A250WVC5"/>
<keyword evidence="2" id="KW-0812">Transmembrane</keyword>